<protein>
    <submittedName>
        <fullName evidence="1">Uncharacterized protein</fullName>
    </submittedName>
</protein>
<dbReference type="Proteomes" id="UP000256769">
    <property type="component" value="Unassembled WGS sequence"/>
</dbReference>
<keyword evidence="2" id="KW-1185">Reference proteome</keyword>
<comment type="caution">
    <text evidence="1">The sequence shown here is derived from an EMBL/GenBank/DDBJ whole genome shotgun (WGS) entry which is preliminary data.</text>
</comment>
<sequence length="207" mass="24289">MYIKILLSLSLLACSGKEVNIANNTEIQNEAIQIQKKNDDGGFVILKNTYDHKIPVVLYNSNHSQWKSFSFNDNFNDEDIIPYAIKPDNTLLVFKNLGKENGYYKVLVNEDKNTIKYIKESDPNFKYQTIEEHILTVFSVEFNEKENPLRLEPDAKSKTLPLNKDSFYYPVKINGNWLMVEDDNNKKFWIKWRDEKGNLIIDLYYDA</sequence>
<evidence type="ECO:0000313" key="2">
    <source>
        <dbReference type="Proteomes" id="UP000256769"/>
    </source>
</evidence>
<proteinExistence type="predicted"/>
<dbReference type="RefSeq" id="WP_115963132.1">
    <property type="nucleotide sequence ID" value="NZ_CBCRVL010000015.1"/>
</dbReference>
<dbReference type="OrthoDB" id="672714at2"/>
<name>A0A3D9CHM0_9FLAO</name>
<reference evidence="1 2" key="1">
    <citation type="journal article" date="2007" name="Int. J. Syst. Evol. Microbiol.">
        <title>Chryseobacterium flavum sp. nov., isolated from polluted soil.</title>
        <authorList>
            <person name="Zhou Y."/>
            <person name="Dong J."/>
            <person name="Wang X."/>
            <person name="Huang X."/>
            <person name="Zhang K.Y."/>
            <person name="Zhang Y.Q."/>
            <person name="Guo Y.F."/>
            <person name="Lai R."/>
            <person name="Li W.J."/>
        </authorList>
    </citation>
    <scope>NUCLEOTIDE SEQUENCE [LARGE SCALE GENOMIC DNA]</scope>
    <source>
        <strain evidence="1 2">KCTC 12877</strain>
    </source>
</reference>
<accession>A0A3D9CHM0</accession>
<gene>
    <name evidence="1" type="ORF">DRF59_17335</name>
</gene>
<evidence type="ECO:0000313" key="1">
    <source>
        <dbReference type="EMBL" id="REC65214.1"/>
    </source>
</evidence>
<dbReference type="EMBL" id="QNUE01000017">
    <property type="protein sequence ID" value="REC65214.1"/>
    <property type="molecule type" value="Genomic_DNA"/>
</dbReference>
<dbReference type="AlphaFoldDB" id="A0A3D9CHM0"/>
<organism evidence="1 2">
    <name type="scientific">Chryseobacterium flavum</name>
    <dbReference type="NCBI Taxonomy" id="415851"/>
    <lineage>
        <taxon>Bacteria</taxon>
        <taxon>Pseudomonadati</taxon>
        <taxon>Bacteroidota</taxon>
        <taxon>Flavobacteriia</taxon>
        <taxon>Flavobacteriales</taxon>
        <taxon>Weeksellaceae</taxon>
        <taxon>Chryseobacterium group</taxon>
        <taxon>Chryseobacterium</taxon>
    </lineage>
</organism>